<dbReference type="Pfam" id="PF08238">
    <property type="entry name" value="Sel1"/>
    <property type="match status" value="4"/>
</dbReference>
<feature type="signal peptide" evidence="1">
    <location>
        <begin position="1"/>
        <end position="26"/>
    </location>
</feature>
<dbReference type="InterPro" id="IPR006597">
    <property type="entry name" value="Sel1-like"/>
</dbReference>
<organism evidence="2 3">
    <name type="scientific">Roseibium salinum</name>
    <dbReference type="NCBI Taxonomy" id="1604349"/>
    <lineage>
        <taxon>Bacteria</taxon>
        <taxon>Pseudomonadati</taxon>
        <taxon>Pseudomonadota</taxon>
        <taxon>Alphaproteobacteria</taxon>
        <taxon>Hyphomicrobiales</taxon>
        <taxon>Stappiaceae</taxon>
        <taxon>Roseibium</taxon>
    </lineage>
</organism>
<name>A0ABT3R0W7_9HYPH</name>
<reference evidence="2 3" key="1">
    <citation type="journal article" date="2016" name="Int. J. Syst. Evol. Microbiol.">
        <title>Labrenzia salina sp. nov., isolated from the rhizosphere of the halophyte Arthrocnemum macrostachyum.</title>
        <authorList>
            <person name="Camacho M."/>
            <person name="Redondo-Gomez S."/>
            <person name="Rodriguez-Llorente I."/>
            <person name="Rohde M."/>
            <person name="Sproer C."/>
            <person name="Schumann P."/>
            <person name="Klenk H.P."/>
            <person name="Montero-Calasanz M.D.C."/>
        </authorList>
    </citation>
    <scope>NUCLEOTIDE SEQUENCE [LARGE SCALE GENOMIC DNA]</scope>
    <source>
        <strain evidence="2 3">DSM 29163</strain>
    </source>
</reference>
<dbReference type="SUPFAM" id="SSF81901">
    <property type="entry name" value="HCP-like"/>
    <property type="match status" value="1"/>
</dbReference>
<dbReference type="InterPro" id="IPR011990">
    <property type="entry name" value="TPR-like_helical_dom_sf"/>
</dbReference>
<sequence length="280" mass="30376">MRQGLGKAATVLGVLLMVTAAAPSAAFDGKPVSGNPIGLPNLSPTEALRAGARQYYAGDKTAAISSLRYAAENGQSMAAWKLGEMYSKGDGVKEDDLKAFEYYSQIVREHGEDRPDAPDAPFVASAFVALGSYYLTGIEGAVDKDEGRARQIFTHAASYFGDADAQYELGRMYQGSNTRMAVRWFNLASLKGHVGAQARLGETLYTLGTSDKKKARGLMWMTVAQDQAVGSDAGWIRDLHEQYFALSSEPIRQTARSLADAWLQKNRPDMQTAQQLTTSQ</sequence>
<dbReference type="PANTHER" id="PTHR11102:SF147">
    <property type="entry name" value="SEL1L ADAPTOR SUBUNIT OF ERAD E3 UBIQUITIN LIGASE"/>
    <property type="match status" value="1"/>
</dbReference>
<evidence type="ECO:0000256" key="1">
    <source>
        <dbReference type="SAM" id="SignalP"/>
    </source>
</evidence>
<gene>
    <name evidence="2" type="ORF">ON753_10515</name>
</gene>
<proteinExistence type="predicted"/>
<comment type="caution">
    <text evidence="2">The sequence shown here is derived from an EMBL/GenBank/DDBJ whole genome shotgun (WGS) entry which is preliminary data.</text>
</comment>
<dbReference type="EMBL" id="JAPEVI010000003">
    <property type="protein sequence ID" value="MCX2722807.1"/>
    <property type="molecule type" value="Genomic_DNA"/>
</dbReference>
<feature type="chain" id="PRO_5046350216" evidence="1">
    <location>
        <begin position="27"/>
        <end position="280"/>
    </location>
</feature>
<dbReference type="RefSeq" id="WP_265962466.1">
    <property type="nucleotide sequence ID" value="NZ_JAPEVI010000003.1"/>
</dbReference>
<evidence type="ECO:0000313" key="2">
    <source>
        <dbReference type="EMBL" id="MCX2722807.1"/>
    </source>
</evidence>
<dbReference type="InterPro" id="IPR050767">
    <property type="entry name" value="Sel1_AlgK"/>
</dbReference>
<accession>A0ABT3R0W7</accession>
<protein>
    <submittedName>
        <fullName evidence="2">Tetratricopeptide repeat protein</fullName>
    </submittedName>
</protein>
<evidence type="ECO:0000313" key="3">
    <source>
        <dbReference type="Proteomes" id="UP001300261"/>
    </source>
</evidence>
<dbReference type="Gene3D" id="1.25.40.10">
    <property type="entry name" value="Tetratricopeptide repeat domain"/>
    <property type="match status" value="2"/>
</dbReference>
<keyword evidence="1" id="KW-0732">Signal</keyword>
<keyword evidence="3" id="KW-1185">Reference proteome</keyword>
<dbReference type="PANTHER" id="PTHR11102">
    <property type="entry name" value="SEL-1-LIKE PROTEIN"/>
    <property type="match status" value="1"/>
</dbReference>
<dbReference type="SMART" id="SM00671">
    <property type="entry name" value="SEL1"/>
    <property type="match status" value="4"/>
</dbReference>
<dbReference type="Proteomes" id="UP001300261">
    <property type="component" value="Unassembled WGS sequence"/>
</dbReference>